<proteinExistence type="predicted"/>
<dbReference type="Proteomes" id="UP000799428">
    <property type="component" value="Unassembled WGS sequence"/>
</dbReference>
<keyword evidence="2" id="KW-1185">Reference proteome</keyword>
<dbReference type="EMBL" id="MU005765">
    <property type="protein sequence ID" value="KAF2713233.1"/>
    <property type="molecule type" value="Genomic_DNA"/>
</dbReference>
<name>A0A6G1KKT4_9PLEO</name>
<accession>A0A6G1KKT4</accession>
<evidence type="ECO:0000313" key="1">
    <source>
        <dbReference type="EMBL" id="KAF2713233.1"/>
    </source>
</evidence>
<evidence type="ECO:0000313" key="2">
    <source>
        <dbReference type="Proteomes" id="UP000799428"/>
    </source>
</evidence>
<organism evidence="1 2">
    <name type="scientific">Pleomassaria siparia CBS 279.74</name>
    <dbReference type="NCBI Taxonomy" id="1314801"/>
    <lineage>
        <taxon>Eukaryota</taxon>
        <taxon>Fungi</taxon>
        <taxon>Dikarya</taxon>
        <taxon>Ascomycota</taxon>
        <taxon>Pezizomycotina</taxon>
        <taxon>Dothideomycetes</taxon>
        <taxon>Pleosporomycetidae</taxon>
        <taxon>Pleosporales</taxon>
        <taxon>Pleomassariaceae</taxon>
        <taxon>Pleomassaria</taxon>
    </lineage>
</organism>
<sequence>MAAIAKPASCSVCKWAFGGLSTPPLLSPVAQSGDDEMYRTYYALDHLFEMSLFNKLFNGHRKPHADIVNSTKPPSIPILVSLLLAFGNDELGYSRHDYSLLLRSKAIR</sequence>
<gene>
    <name evidence="1" type="ORF">K504DRAFT_498047</name>
</gene>
<protein>
    <submittedName>
        <fullName evidence="1">Uncharacterized protein</fullName>
    </submittedName>
</protein>
<dbReference type="AlphaFoldDB" id="A0A6G1KKT4"/>
<reference evidence="1" key="1">
    <citation type="journal article" date="2020" name="Stud. Mycol.">
        <title>101 Dothideomycetes genomes: a test case for predicting lifestyles and emergence of pathogens.</title>
        <authorList>
            <person name="Haridas S."/>
            <person name="Albert R."/>
            <person name="Binder M."/>
            <person name="Bloem J."/>
            <person name="Labutti K."/>
            <person name="Salamov A."/>
            <person name="Andreopoulos B."/>
            <person name="Baker S."/>
            <person name="Barry K."/>
            <person name="Bills G."/>
            <person name="Bluhm B."/>
            <person name="Cannon C."/>
            <person name="Castanera R."/>
            <person name="Culley D."/>
            <person name="Daum C."/>
            <person name="Ezra D."/>
            <person name="Gonzalez J."/>
            <person name="Henrissat B."/>
            <person name="Kuo A."/>
            <person name="Liang C."/>
            <person name="Lipzen A."/>
            <person name="Lutzoni F."/>
            <person name="Magnuson J."/>
            <person name="Mondo S."/>
            <person name="Nolan M."/>
            <person name="Ohm R."/>
            <person name="Pangilinan J."/>
            <person name="Park H.-J."/>
            <person name="Ramirez L."/>
            <person name="Alfaro M."/>
            <person name="Sun H."/>
            <person name="Tritt A."/>
            <person name="Yoshinaga Y."/>
            <person name="Zwiers L.-H."/>
            <person name="Turgeon B."/>
            <person name="Goodwin S."/>
            <person name="Spatafora J."/>
            <person name="Crous P."/>
            <person name="Grigoriev I."/>
        </authorList>
    </citation>
    <scope>NUCLEOTIDE SEQUENCE</scope>
    <source>
        <strain evidence="1">CBS 279.74</strain>
    </source>
</reference>